<organism evidence="5 6">
    <name type="scientific">Antiquaquibacter soli</name>
    <dbReference type="NCBI Taxonomy" id="3064523"/>
    <lineage>
        <taxon>Bacteria</taxon>
        <taxon>Bacillati</taxon>
        <taxon>Actinomycetota</taxon>
        <taxon>Actinomycetes</taxon>
        <taxon>Micrococcales</taxon>
        <taxon>Microbacteriaceae</taxon>
        <taxon>Antiquaquibacter</taxon>
    </lineage>
</organism>
<dbReference type="PROSITE" id="PS50113">
    <property type="entry name" value="PAC"/>
    <property type="match status" value="1"/>
</dbReference>
<evidence type="ECO:0000313" key="5">
    <source>
        <dbReference type="EMBL" id="MDO7880889.1"/>
    </source>
</evidence>
<dbReference type="Gene3D" id="3.30.70.270">
    <property type="match status" value="1"/>
</dbReference>
<dbReference type="InterPro" id="IPR035919">
    <property type="entry name" value="EAL_sf"/>
</dbReference>
<evidence type="ECO:0000259" key="4">
    <source>
        <dbReference type="PROSITE" id="PS50887"/>
    </source>
</evidence>
<dbReference type="InterPro" id="IPR000014">
    <property type="entry name" value="PAS"/>
</dbReference>
<accession>A0ABT9BIN8</accession>
<dbReference type="Pfam" id="PF13426">
    <property type="entry name" value="PAS_9"/>
    <property type="match status" value="1"/>
</dbReference>
<evidence type="ECO:0000313" key="6">
    <source>
        <dbReference type="Proteomes" id="UP001241072"/>
    </source>
</evidence>
<dbReference type="InterPro" id="IPR043128">
    <property type="entry name" value="Rev_trsase/Diguanyl_cyclase"/>
</dbReference>
<dbReference type="Pfam" id="PF00990">
    <property type="entry name" value="GGDEF"/>
    <property type="match status" value="1"/>
</dbReference>
<dbReference type="RefSeq" id="WP_305001315.1">
    <property type="nucleotide sequence ID" value="NZ_JAUQUB010000001.1"/>
</dbReference>
<dbReference type="InterPro" id="IPR035965">
    <property type="entry name" value="PAS-like_dom_sf"/>
</dbReference>
<dbReference type="SMART" id="SM00086">
    <property type="entry name" value="PAC"/>
    <property type="match status" value="1"/>
</dbReference>
<dbReference type="Gene3D" id="3.30.450.20">
    <property type="entry name" value="PAS domain"/>
    <property type="match status" value="1"/>
</dbReference>
<dbReference type="InterPro" id="IPR001610">
    <property type="entry name" value="PAC"/>
</dbReference>
<dbReference type="PROSITE" id="PS50112">
    <property type="entry name" value="PAS"/>
    <property type="match status" value="1"/>
</dbReference>
<dbReference type="SMART" id="SM00091">
    <property type="entry name" value="PAS"/>
    <property type="match status" value="1"/>
</dbReference>
<feature type="domain" description="EAL" evidence="3">
    <location>
        <begin position="305"/>
        <end position="559"/>
    </location>
</feature>
<evidence type="ECO:0000259" key="1">
    <source>
        <dbReference type="PROSITE" id="PS50112"/>
    </source>
</evidence>
<evidence type="ECO:0000259" key="3">
    <source>
        <dbReference type="PROSITE" id="PS50883"/>
    </source>
</evidence>
<dbReference type="InterPro" id="IPR000700">
    <property type="entry name" value="PAS-assoc_C"/>
</dbReference>
<dbReference type="SMART" id="SM00267">
    <property type="entry name" value="GGDEF"/>
    <property type="match status" value="1"/>
</dbReference>
<comment type="caution">
    <text evidence="5">The sequence shown here is derived from an EMBL/GenBank/DDBJ whole genome shotgun (WGS) entry which is preliminary data.</text>
</comment>
<dbReference type="InterPro" id="IPR001633">
    <property type="entry name" value="EAL_dom"/>
</dbReference>
<dbReference type="PROSITE" id="PS50887">
    <property type="entry name" value="GGDEF"/>
    <property type="match status" value="1"/>
</dbReference>
<dbReference type="EMBL" id="JAUQUB010000001">
    <property type="protein sequence ID" value="MDO7880889.1"/>
    <property type="molecule type" value="Genomic_DNA"/>
</dbReference>
<dbReference type="CDD" id="cd01948">
    <property type="entry name" value="EAL"/>
    <property type="match status" value="1"/>
</dbReference>
<dbReference type="SUPFAM" id="SSF55073">
    <property type="entry name" value="Nucleotide cyclase"/>
    <property type="match status" value="1"/>
</dbReference>
<dbReference type="SMART" id="SM00052">
    <property type="entry name" value="EAL"/>
    <property type="match status" value="1"/>
</dbReference>
<dbReference type="PANTHER" id="PTHR44757">
    <property type="entry name" value="DIGUANYLATE CYCLASE DGCP"/>
    <property type="match status" value="1"/>
</dbReference>
<dbReference type="NCBIfam" id="TIGR00229">
    <property type="entry name" value="sensory_box"/>
    <property type="match status" value="1"/>
</dbReference>
<dbReference type="InterPro" id="IPR000160">
    <property type="entry name" value="GGDEF_dom"/>
</dbReference>
<feature type="domain" description="PAC" evidence="2">
    <location>
        <begin position="84"/>
        <end position="138"/>
    </location>
</feature>
<feature type="domain" description="PAS" evidence="1">
    <location>
        <begin position="13"/>
        <end position="81"/>
    </location>
</feature>
<dbReference type="SUPFAM" id="SSF55785">
    <property type="entry name" value="PYP-like sensor domain (PAS domain)"/>
    <property type="match status" value="1"/>
</dbReference>
<name>A0ABT9BIN8_9MICO</name>
<dbReference type="CDD" id="cd00130">
    <property type="entry name" value="PAS"/>
    <property type="match status" value="1"/>
</dbReference>
<keyword evidence="6" id="KW-1185">Reference proteome</keyword>
<dbReference type="CDD" id="cd01949">
    <property type="entry name" value="GGDEF"/>
    <property type="match status" value="1"/>
</dbReference>
<proteinExistence type="predicted"/>
<dbReference type="Gene3D" id="3.20.20.450">
    <property type="entry name" value="EAL domain"/>
    <property type="match status" value="1"/>
</dbReference>
<feature type="domain" description="GGDEF" evidence="4">
    <location>
        <begin position="170"/>
        <end position="309"/>
    </location>
</feature>
<dbReference type="PANTHER" id="PTHR44757:SF2">
    <property type="entry name" value="BIOFILM ARCHITECTURE MAINTENANCE PROTEIN MBAA"/>
    <property type="match status" value="1"/>
</dbReference>
<dbReference type="InterPro" id="IPR052155">
    <property type="entry name" value="Biofilm_reg_signaling"/>
</dbReference>
<reference evidence="5 6" key="1">
    <citation type="submission" date="2023-07" db="EMBL/GenBank/DDBJ databases">
        <title>Protaetiibacter sp. nov WY-16 isolated from soil.</title>
        <authorList>
            <person name="Liu B."/>
            <person name="Wan Y."/>
        </authorList>
    </citation>
    <scope>NUCLEOTIDE SEQUENCE [LARGE SCALE GENOMIC DNA]</scope>
    <source>
        <strain evidence="5 6">WY-16</strain>
    </source>
</reference>
<dbReference type="NCBIfam" id="TIGR00254">
    <property type="entry name" value="GGDEF"/>
    <property type="match status" value="1"/>
</dbReference>
<evidence type="ECO:0000259" key="2">
    <source>
        <dbReference type="PROSITE" id="PS50113"/>
    </source>
</evidence>
<dbReference type="PROSITE" id="PS50883">
    <property type="entry name" value="EAL"/>
    <property type="match status" value="1"/>
</dbReference>
<dbReference type="InterPro" id="IPR029787">
    <property type="entry name" value="Nucleotide_cyclase"/>
</dbReference>
<dbReference type="Pfam" id="PF00563">
    <property type="entry name" value="EAL"/>
    <property type="match status" value="1"/>
</dbReference>
<protein>
    <submittedName>
        <fullName evidence="5">EAL domain-containing protein</fullName>
    </submittedName>
</protein>
<dbReference type="Proteomes" id="UP001241072">
    <property type="component" value="Unassembled WGS sequence"/>
</dbReference>
<gene>
    <name evidence="5" type="ORF">Q5716_01465</name>
</gene>
<dbReference type="SUPFAM" id="SSF141868">
    <property type="entry name" value="EAL domain-like"/>
    <property type="match status" value="1"/>
</dbReference>
<sequence length="634" mass="69745">MTDAGTPATPPVPESLLALALRSVSEGSLITDARGDTIYANDAFTAITGYNPAEVLGRNCRFLQGEGTSPSELQRMREALRDQQAYQGTILNYRKDGSPFWNRLTITPLKDERGILTHYVSVQRDVTDIVEERDRASHDASHDQLTGLPNREGLRRHLRAELAEAAEDGTTVAVAMIDLDDFKLVNDDYGHASGDLVLVEFAKRMRELLRRGDYIARLGGDEFVLVFSDLSATTALDDLQRILAGVHTAVEVPIEVEGRAMVNVGMSLGVALFPKDASTSRDLLRLADAALYRAKESPSSAHWWEAAGPQDIPVAAEALPGDLVMYMQPIVDLHSGRVRQVEALARLQRTDGEIESPDRFLPTFSRGQLLQVFREGLDQALDWASQWEREGIVLNVSVNIPPELLTTPDSAVWVRDALQRHRMEPHRLGLELLETQEIDLAASDQAVSELVQLGVKIHLDDLSSGFSTLKRITELPFDVIKIDRRFFDQVHSRPLQVLTLFAAITKLGEDFGYGVVVEGIEDMERLEVSAVLGAGSGQGYLFAPPMAPEHVRDWVRGFDSPYREGVLTTALGALAFHWTHTSGNGPEHPPLADCPLTAFLAGSEEELLHRAVHAGDPTAGQELTDALLERVVDA</sequence>